<dbReference type="GO" id="GO:0032259">
    <property type="term" value="P:methylation"/>
    <property type="evidence" value="ECO:0007669"/>
    <property type="project" value="UniProtKB-KW"/>
</dbReference>
<dbReference type="AlphaFoldDB" id="A0A196S8A1"/>
<evidence type="ECO:0000256" key="1">
    <source>
        <dbReference type="ARBA" id="ARBA00023115"/>
    </source>
</evidence>
<dbReference type="PANTHER" id="PTHR43317:SF1">
    <property type="entry name" value="THERMOSPERMINE SYNTHASE ACAULIS5"/>
    <property type="match status" value="1"/>
</dbReference>
<accession>A0A196S8A1</accession>
<evidence type="ECO:0000313" key="3">
    <source>
        <dbReference type="EMBL" id="OAO12214.1"/>
    </source>
</evidence>
<dbReference type="PANTHER" id="PTHR43317">
    <property type="entry name" value="THERMOSPERMINE SYNTHASE ACAULIS5"/>
    <property type="match status" value="1"/>
</dbReference>
<dbReference type="OrthoDB" id="2016285at2759"/>
<comment type="caution">
    <text evidence="3">The sequence shown here is derived from an EMBL/GenBank/DDBJ whole genome shotgun (WGS) entry which is preliminary data.</text>
</comment>
<protein>
    <submittedName>
        <fullName evidence="3">Methyltransferase-like protein 13</fullName>
    </submittedName>
</protein>
<dbReference type="Pfam" id="PF01564">
    <property type="entry name" value="Spermine_synth"/>
    <property type="match status" value="1"/>
</dbReference>
<dbReference type="GO" id="GO:0006596">
    <property type="term" value="P:polyamine biosynthetic process"/>
    <property type="evidence" value="ECO:0007669"/>
    <property type="project" value="UniProtKB-KW"/>
</dbReference>
<keyword evidence="1" id="KW-0620">Polyamine biosynthesis</keyword>
<gene>
    <name evidence="3" type="ORF">AV274_6094</name>
</gene>
<evidence type="ECO:0000313" key="4">
    <source>
        <dbReference type="Proteomes" id="UP000078348"/>
    </source>
</evidence>
<feature type="compositionally biased region" description="Basic and acidic residues" evidence="2">
    <location>
        <begin position="398"/>
        <end position="418"/>
    </location>
</feature>
<name>A0A196S8A1_BLAHN</name>
<proteinExistence type="predicted"/>
<keyword evidence="3" id="KW-0808">Transferase</keyword>
<dbReference type="Proteomes" id="UP000078348">
    <property type="component" value="Unassembled WGS sequence"/>
</dbReference>
<dbReference type="CDD" id="cd02440">
    <property type="entry name" value="AdoMet_MTases"/>
    <property type="match status" value="1"/>
</dbReference>
<dbReference type="GO" id="GO:0008168">
    <property type="term" value="F:methyltransferase activity"/>
    <property type="evidence" value="ECO:0007669"/>
    <property type="project" value="UniProtKB-KW"/>
</dbReference>
<reference evidence="3 4" key="1">
    <citation type="submission" date="2016-05" db="EMBL/GenBank/DDBJ databases">
        <title>Nuclear genome of Blastocystis sp. subtype 1 NandII.</title>
        <authorList>
            <person name="Gentekaki E."/>
            <person name="Curtis B."/>
            <person name="Stairs C."/>
            <person name="Eme L."/>
            <person name="Herman E."/>
            <person name="Klimes V."/>
            <person name="Arias M.C."/>
            <person name="Elias M."/>
            <person name="Hilliou F."/>
            <person name="Klute M."/>
            <person name="Malik S.-B."/>
            <person name="Pightling A."/>
            <person name="Rachubinski R."/>
            <person name="Salas D."/>
            <person name="Schlacht A."/>
            <person name="Suga H."/>
            <person name="Archibald J."/>
            <person name="Ball S.G."/>
            <person name="Clark G."/>
            <person name="Dacks J."/>
            <person name="Van Der Giezen M."/>
            <person name="Tsaousis A."/>
            <person name="Roger A."/>
        </authorList>
    </citation>
    <scope>NUCLEOTIDE SEQUENCE [LARGE SCALE GENOMIC DNA]</scope>
    <source>
        <strain evidence="4">ATCC 50177 / NandII</strain>
    </source>
</reference>
<dbReference type="InterPro" id="IPR029063">
    <property type="entry name" value="SAM-dependent_MTases_sf"/>
</dbReference>
<dbReference type="SUPFAM" id="SSF53335">
    <property type="entry name" value="S-adenosyl-L-methionine-dependent methyltransferases"/>
    <property type="match status" value="1"/>
</dbReference>
<evidence type="ECO:0000256" key="2">
    <source>
        <dbReference type="SAM" id="MobiDB-lite"/>
    </source>
</evidence>
<dbReference type="STRING" id="478820.A0A196S8A1"/>
<sequence>MDSVDYIGILHAISKKRGERRPILLCYAPDAKHVRDVLSLEKVDLYLFRPRFSVEDAKFENGHTSTFAGVLGKEELKNSKSQFFKAAIINLVDLPDEEQKEALQLISIMMGCIQLDASIQIISSLEKKEIEGLMPYMGMHQTSINMFLYPVRSDKNLCFLVTINKAVQNDGIELKFTPGDGFLRMDDHIKTVAVSVKERKQKALIKYIERTKNAYAARKESRVFHPDCTSLVASTEMQIRIMNQTFEYSMDIWDITQPGLEAKTYGVVIPFGSEGSFGYKSYPVIEHIAKRLKARRLVIVTRGTGTENKDDSVIRKQLLCVWRCFFFDGCIPAVTIQFPIVGILNRKELETVPLSSGATAIVQDHQFEGGTVRQLVFDNQIEVIQSAVVVESNDAAKKEQSNDVAEKTEEMPADEKGKMVKKTTGISANQNSYERLVSTMLEACEGFEKKKAPRLLLLGLGGGAMASAVLKQFPSTTVVAVEKEQEIVRLARKYFQLSKKVEVRVEDAAEFVSNWSGEKFDAILVDVNAEDPKDAMLSPSVPFRKVEMLSRLKEMLNPEGCKTSMLR</sequence>
<dbReference type="Gene3D" id="3.40.50.150">
    <property type="entry name" value="Vaccinia Virus protein VP39"/>
    <property type="match status" value="1"/>
</dbReference>
<dbReference type="EMBL" id="LXWW01000558">
    <property type="protein sequence ID" value="OAO12214.1"/>
    <property type="molecule type" value="Genomic_DNA"/>
</dbReference>
<keyword evidence="4" id="KW-1185">Reference proteome</keyword>
<keyword evidence="3" id="KW-0489">Methyltransferase</keyword>
<feature type="region of interest" description="Disordered" evidence="2">
    <location>
        <begin position="398"/>
        <end position="419"/>
    </location>
</feature>
<organism evidence="3 4">
    <name type="scientific">Blastocystis sp. subtype 1 (strain ATCC 50177 / NandII)</name>
    <dbReference type="NCBI Taxonomy" id="478820"/>
    <lineage>
        <taxon>Eukaryota</taxon>
        <taxon>Sar</taxon>
        <taxon>Stramenopiles</taxon>
        <taxon>Bigyra</taxon>
        <taxon>Opalozoa</taxon>
        <taxon>Opalinata</taxon>
        <taxon>Blastocystidae</taxon>
        <taxon>Blastocystis</taxon>
    </lineage>
</organism>